<accession>A0A1B6NX26</accession>
<dbReference type="EMBL" id="AYSL01000642">
    <property type="protein sequence ID" value="KTF07287.1"/>
    <property type="molecule type" value="Genomic_DNA"/>
</dbReference>
<protein>
    <submittedName>
        <fullName evidence="1">Uncharacterized protein</fullName>
    </submittedName>
</protein>
<comment type="caution">
    <text evidence="1">The sequence shown here is derived from an EMBL/GenBank/DDBJ whole genome shotgun (WGS) entry which is preliminary data.</text>
</comment>
<gene>
    <name evidence="1" type="ORF">MGSAQ_001217</name>
</gene>
<proteinExistence type="predicted"/>
<name>A0A1B6NX26_9ZZZZ</name>
<evidence type="ECO:0000313" key="1">
    <source>
        <dbReference type="EMBL" id="KTF07287.1"/>
    </source>
</evidence>
<dbReference type="AlphaFoldDB" id="A0A1B6NX26"/>
<reference evidence="1" key="1">
    <citation type="submission" date="2013-11" db="EMBL/GenBank/DDBJ databases">
        <title>Microbial diversity, functional groups and degradation webs in Northern and Southern Mediterranean and Red Sea marine crude oil polluted sites.</title>
        <authorList>
            <person name="Daffonchio D."/>
            <person name="Mapelli F."/>
            <person name="Ferrer M."/>
            <person name="Richter M."/>
            <person name="Cherif A."/>
            <person name="Malkawi H.I."/>
            <person name="Yakimov M.M."/>
            <person name="Abdel-Fattah Y.R."/>
            <person name="Blaghen M."/>
            <person name="Golyshin P.N."/>
            <person name="Kalogerakis N."/>
            <person name="Boon N."/>
            <person name="Magagnini M."/>
            <person name="Fava F."/>
        </authorList>
    </citation>
    <scope>NUCLEOTIDE SEQUENCE</scope>
</reference>
<feature type="non-terminal residue" evidence="1">
    <location>
        <position position="23"/>
    </location>
</feature>
<sequence length="23" mass="2524">MVNNKEDVLASAYAKGMNLRADL</sequence>
<organism evidence="1">
    <name type="scientific">marine sediment metagenome</name>
    <dbReference type="NCBI Taxonomy" id="412755"/>
    <lineage>
        <taxon>unclassified sequences</taxon>
        <taxon>metagenomes</taxon>
        <taxon>ecological metagenomes</taxon>
    </lineage>
</organism>